<gene>
    <name evidence="1" type="ORF">SEA_FLAKEY_97</name>
</gene>
<protein>
    <submittedName>
        <fullName evidence="1">Uncharacterized protein</fullName>
    </submittedName>
</protein>
<dbReference type="EMBL" id="MG770211">
    <property type="protein sequence ID" value="AUV60392.1"/>
    <property type="molecule type" value="Genomic_DNA"/>
</dbReference>
<accession>A0A2K9VDP3</accession>
<dbReference type="Proteomes" id="UP000241424">
    <property type="component" value="Segment"/>
</dbReference>
<name>A0A2K9VDP3_9CAUD</name>
<sequence>MRCVVLVSDWMHCLEAFIAQVLLLVVAPIKDRMDWFEALVADDAAH</sequence>
<keyword evidence="2" id="KW-1185">Reference proteome</keyword>
<reference evidence="1 2" key="1">
    <citation type="submission" date="2018-01" db="EMBL/GenBank/DDBJ databases">
        <authorList>
            <person name="Farren J.M."/>
            <person name="Flanders A.H."/>
            <person name="Htoo L.P."/>
            <person name="Lee D.S."/>
            <person name="Johnson E.S."/>
            <person name="Struss M.J."/>
            <person name="Williams B.R."/>
            <person name="Bonilla J.A."/>
            <person name="Klyczek K."/>
            <person name="Garlena R.A."/>
            <person name="Russell D.A."/>
            <person name="Pope W.H."/>
            <person name="Jacobs-Sera D."/>
            <person name="Hendrix R.W."/>
            <person name="Hatfull G.F."/>
        </authorList>
    </citation>
    <scope>NUCLEOTIDE SEQUENCE [LARGE SCALE GENOMIC DNA]</scope>
</reference>
<proteinExistence type="predicted"/>
<organism evidence="1 2">
    <name type="scientific">Gordonia phage Flakey</name>
    <dbReference type="NCBI Taxonomy" id="2079280"/>
    <lineage>
        <taxon>Viruses</taxon>
        <taxon>Duplodnaviria</taxon>
        <taxon>Heunggongvirae</taxon>
        <taxon>Uroviricota</taxon>
        <taxon>Caudoviricetes</taxon>
        <taxon>Montyvirus</taxon>
        <taxon>Montyvirus flakey</taxon>
    </lineage>
</organism>
<evidence type="ECO:0000313" key="1">
    <source>
        <dbReference type="EMBL" id="AUV60392.1"/>
    </source>
</evidence>
<evidence type="ECO:0000313" key="2">
    <source>
        <dbReference type="Proteomes" id="UP000241424"/>
    </source>
</evidence>